<sequence length="294" mass="30793">MTGALLATAVWLNPFILIVPAAPGISCPGGRHGGDDPFTGYRLALAPHPQGTLMRRNVLVALGLTAVTAGIAGSLEGSQRDTPSTAAFAGLSGGQIVDRAVEATVSAPTLRVSGRIPDETPGRTVRFDMVLSRKGECSGTLNYAEGKADVIRSAGTLYVRYDEQFYRSAGGTAQETDAAVALLAGKWIKTLAEDPDVKEIARFCTLGKSLRQVRTNATRGETTTIDGTPAIALQEKSAKQQATAYVATKGTPYILRLDASTAQGNTTIQFHDFGKVAAAQKPKGDIIDMATLTG</sequence>
<evidence type="ECO:0000313" key="1">
    <source>
        <dbReference type="EMBL" id="BFO19156.1"/>
    </source>
</evidence>
<accession>A0AAT9HNW0</accession>
<gene>
    <name evidence="1" type="ORF">SHKM778_55440</name>
</gene>
<dbReference type="AlphaFoldDB" id="A0AAT9HNW0"/>
<keyword evidence="1" id="KW-0449">Lipoprotein</keyword>
<reference evidence="1" key="2">
    <citation type="submission" date="2024-07" db="EMBL/GenBank/DDBJ databases">
        <title>Streptomyces haneummycinica sp. nov., a new antibiotic-producing actinobacterium isolated from marine sediment.</title>
        <authorList>
            <person name="Uemura M."/>
            <person name="Hamada M."/>
            <person name="Hirano S."/>
            <person name="Kobayashi K."/>
            <person name="Ohshiro T."/>
            <person name="Kobayashi T."/>
            <person name="Terahara T."/>
        </authorList>
    </citation>
    <scope>NUCLEOTIDE SEQUENCE</scope>
    <source>
        <strain evidence="1">KM77-8</strain>
    </source>
</reference>
<proteinExistence type="predicted"/>
<reference evidence="1" key="1">
    <citation type="submission" date="2024-06" db="EMBL/GenBank/DDBJ databases">
        <authorList>
            <consortium name="consrtm"/>
            <person name="Uemura M."/>
            <person name="Terahara T."/>
        </authorList>
    </citation>
    <scope>NUCLEOTIDE SEQUENCE</scope>
    <source>
        <strain evidence="1">KM77-8</strain>
    </source>
</reference>
<dbReference type="Gene3D" id="2.50.20.20">
    <property type="match status" value="1"/>
</dbReference>
<protein>
    <submittedName>
        <fullName evidence="1">Lipoprotein</fullName>
    </submittedName>
</protein>
<organism evidence="1">
    <name type="scientific">Streptomyces haneummycinicus</name>
    <dbReference type="NCBI Taxonomy" id="3074435"/>
    <lineage>
        <taxon>Bacteria</taxon>
        <taxon>Bacillati</taxon>
        <taxon>Actinomycetota</taxon>
        <taxon>Actinomycetes</taxon>
        <taxon>Kitasatosporales</taxon>
        <taxon>Streptomycetaceae</taxon>
        <taxon>Streptomyces</taxon>
    </lineage>
</organism>
<dbReference type="EMBL" id="AP035768">
    <property type="protein sequence ID" value="BFO19156.1"/>
    <property type="molecule type" value="Genomic_DNA"/>
</dbReference>
<name>A0AAT9HNW0_9ACTN</name>